<sequence length="126" mass="13567">MRGADRVGEDTGHTWMDEVEVPASEVCVLLGVVMLVVAVDAVHARVSVDVTVREVEEEEVETVEAVDVVVSATVWCLFPLVPLASVDSASWVLWDGAPFAGAPAPPPDDANAHMDRMTEEKLGERE</sequence>
<evidence type="ECO:0000313" key="2">
    <source>
        <dbReference type="EMBL" id="KAJ1082652.1"/>
    </source>
</evidence>
<feature type="region of interest" description="Disordered" evidence="1">
    <location>
        <begin position="102"/>
        <end position="126"/>
    </location>
</feature>
<comment type="caution">
    <text evidence="2">The sequence shown here is derived from an EMBL/GenBank/DDBJ whole genome shotgun (WGS) entry which is preliminary data.</text>
</comment>
<dbReference type="Proteomes" id="UP001066276">
    <property type="component" value="Chromosome 12"/>
</dbReference>
<protein>
    <submittedName>
        <fullName evidence="2">Uncharacterized protein</fullName>
    </submittedName>
</protein>
<proteinExistence type="predicted"/>
<name>A0AAV7KWQ2_PLEWA</name>
<accession>A0AAV7KWQ2</accession>
<organism evidence="2 3">
    <name type="scientific">Pleurodeles waltl</name>
    <name type="common">Iberian ribbed newt</name>
    <dbReference type="NCBI Taxonomy" id="8319"/>
    <lineage>
        <taxon>Eukaryota</taxon>
        <taxon>Metazoa</taxon>
        <taxon>Chordata</taxon>
        <taxon>Craniata</taxon>
        <taxon>Vertebrata</taxon>
        <taxon>Euteleostomi</taxon>
        <taxon>Amphibia</taxon>
        <taxon>Batrachia</taxon>
        <taxon>Caudata</taxon>
        <taxon>Salamandroidea</taxon>
        <taxon>Salamandridae</taxon>
        <taxon>Pleurodelinae</taxon>
        <taxon>Pleurodeles</taxon>
    </lineage>
</organism>
<dbReference type="EMBL" id="JANPWB010000016">
    <property type="protein sequence ID" value="KAJ1082652.1"/>
    <property type="molecule type" value="Genomic_DNA"/>
</dbReference>
<keyword evidence="3" id="KW-1185">Reference proteome</keyword>
<evidence type="ECO:0000256" key="1">
    <source>
        <dbReference type="SAM" id="MobiDB-lite"/>
    </source>
</evidence>
<feature type="compositionally biased region" description="Basic and acidic residues" evidence="1">
    <location>
        <begin position="110"/>
        <end position="126"/>
    </location>
</feature>
<evidence type="ECO:0000313" key="3">
    <source>
        <dbReference type="Proteomes" id="UP001066276"/>
    </source>
</evidence>
<dbReference type="AlphaFoldDB" id="A0AAV7KWQ2"/>
<gene>
    <name evidence="2" type="ORF">NDU88_002817</name>
</gene>
<reference evidence="2" key="1">
    <citation type="journal article" date="2022" name="bioRxiv">
        <title>Sequencing and chromosome-scale assembly of the giantPleurodeles waltlgenome.</title>
        <authorList>
            <person name="Brown T."/>
            <person name="Elewa A."/>
            <person name="Iarovenko S."/>
            <person name="Subramanian E."/>
            <person name="Araus A.J."/>
            <person name="Petzold A."/>
            <person name="Susuki M."/>
            <person name="Suzuki K.-i.T."/>
            <person name="Hayashi T."/>
            <person name="Toyoda A."/>
            <person name="Oliveira C."/>
            <person name="Osipova E."/>
            <person name="Leigh N.D."/>
            <person name="Simon A."/>
            <person name="Yun M.H."/>
        </authorList>
    </citation>
    <scope>NUCLEOTIDE SEQUENCE</scope>
    <source>
        <strain evidence="2">20211129_DDA</strain>
        <tissue evidence="2">Liver</tissue>
    </source>
</reference>